<comment type="caution">
    <text evidence="6">The sequence shown here is derived from an EMBL/GenBank/DDBJ whole genome shotgun (WGS) entry which is preliminary data.</text>
</comment>
<keyword evidence="2 5" id="KW-0812">Transmembrane</keyword>
<evidence type="ECO:0000256" key="2">
    <source>
        <dbReference type="ARBA" id="ARBA00022692"/>
    </source>
</evidence>
<dbReference type="Proteomes" id="UP000683360">
    <property type="component" value="Unassembled WGS sequence"/>
</dbReference>
<keyword evidence="4 5" id="KW-0472">Membrane</keyword>
<evidence type="ECO:0000256" key="1">
    <source>
        <dbReference type="ARBA" id="ARBA00004141"/>
    </source>
</evidence>
<gene>
    <name evidence="6" type="ORF">MEDL_6026</name>
</gene>
<feature type="transmembrane region" description="Helical" evidence="5">
    <location>
        <begin position="46"/>
        <end position="69"/>
    </location>
</feature>
<protein>
    <submittedName>
        <fullName evidence="6">TSPAN11</fullName>
    </submittedName>
</protein>
<accession>A0A8S3Q4B1</accession>
<dbReference type="PANTHER" id="PTHR19282:SF544">
    <property type="entry name" value="TETRASPANIN"/>
    <property type="match status" value="1"/>
</dbReference>
<evidence type="ECO:0000313" key="6">
    <source>
        <dbReference type="EMBL" id="CAG2190760.1"/>
    </source>
</evidence>
<dbReference type="OrthoDB" id="5870230at2759"/>
<evidence type="ECO:0000313" key="7">
    <source>
        <dbReference type="Proteomes" id="UP000683360"/>
    </source>
</evidence>
<name>A0A8S3Q4B1_MYTED</name>
<reference evidence="6" key="1">
    <citation type="submission" date="2021-03" db="EMBL/GenBank/DDBJ databases">
        <authorList>
            <person name="Bekaert M."/>
        </authorList>
    </citation>
    <scope>NUCLEOTIDE SEQUENCE</scope>
</reference>
<dbReference type="Gene3D" id="1.10.1450.10">
    <property type="entry name" value="Tetraspanin"/>
    <property type="match status" value="1"/>
</dbReference>
<dbReference type="AlphaFoldDB" id="A0A8S3Q4B1"/>
<feature type="transmembrane region" description="Helical" evidence="5">
    <location>
        <begin position="127"/>
        <end position="150"/>
    </location>
</feature>
<dbReference type="PANTHER" id="PTHR19282">
    <property type="entry name" value="TETRASPANIN"/>
    <property type="match status" value="1"/>
</dbReference>
<evidence type="ECO:0000256" key="3">
    <source>
        <dbReference type="ARBA" id="ARBA00022989"/>
    </source>
</evidence>
<evidence type="ECO:0000256" key="4">
    <source>
        <dbReference type="ARBA" id="ARBA00023136"/>
    </source>
</evidence>
<keyword evidence="7" id="KW-1185">Reference proteome</keyword>
<dbReference type="EMBL" id="CAJPWZ010000341">
    <property type="protein sequence ID" value="CAG2190760.1"/>
    <property type="molecule type" value="Genomic_DNA"/>
</dbReference>
<sequence length="250" mass="28170">MPELVRTSTVTDENAPLFLNSDKFLGKIVVDTPIMAEGNCAKCSRYLLIVFNFLFWVCGGGLLGIGLWLRFDNDIYKKLEDTVQLELDLPSDVIFPAAYALIAAGGFIFLTGFCGCCGAIRESFCMLGVYITCLIIVILAELAAGIYLAIQRADLEDMFHTHLLSEVRNYTIDNNSSMDYIQKQFQCCGSRNYSEYEESIQFRTGQESSWVVPESCCKSNIAKCQKEAELRVEFPSQLYSEVYKSCKWTL</sequence>
<dbReference type="Pfam" id="PF00335">
    <property type="entry name" value="Tetraspanin"/>
    <property type="match status" value="1"/>
</dbReference>
<evidence type="ECO:0000256" key="5">
    <source>
        <dbReference type="SAM" id="Phobius"/>
    </source>
</evidence>
<dbReference type="PRINTS" id="PR00259">
    <property type="entry name" value="TMFOUR"/>
</dbReference>
<proteinExistence type="predicted"/>
<dbReference type="GO" id="GO:0005886">
    <property type="term" value="C:plasma membrane"/>
    <property type="evidence" value="ECO:0007669"/>
    <property type="project" value="TreeGrafter"/>
</dbReference>
<feature type="transmembrane region" description="Helical" evidence="5">
    <location>
        <begin position="97"/>
        <end position="120"/>
    </location>
</feature>
<dbReference type="InterPro" id="IPR018499">
    <property type="entry name" value="Tetraspanin/Peripherin"/>
</dbReference>
<dbReference type="InterPro" id="IPR008952">
    <property type="entry name" value="Tetraspanin_EC2_sf"/>
</dbReference>
<comment type="subcellular location">
    <subcellularLocation>
        <location evidence="1">Membrane</location>
        <topology evidence="1">Multi-pass membrane protein</topology>
    </subcellularLocation>
</comment>
<organism evidence="6 7">
    <name type="scientific">Mytilus edulis</name>
    <name type="common">Blue mussel</name>
    <dbReference type="NCBI Taxonomy" id="6550"/>
    <lineage>
        <taxon>Eukaryota</taxon>
        <taxon>Metazoa</taxon>
        <taxon>Spiralia</taxon>
        <taxon>Lophotrochozoa</taxon>
        <taxon>Mollusca</taxon>
        <taxon>Bivalvia</taxon>
        <taxon>Autobranchia</taxon>
        <taxon>Pteriomorphia</taxon>
        <taxon>Mytilida</taxon>
        <taxon>Mytiloidea</taxon>
        <taxon>Mytilidae</taxon>
        <taxon>Mytilinae</taxon>
        <taxon>Mytilus</taxon>
    </lineage>
</organism>
<dbReference type="SUPFAM" id="SSF48652">
    <property type="entry name" value="Tetraspanin"/>
    <property type="match status" value="1"/>
</dbReference>
<keyword evidence="3 5" id="KW-1133">Transmembrane helix</keyword>